<comment type="caution">
    <text evidence="5">The sequence shown here is derived from an EMBL/GenBank/DDBJ whole genome shotgun (WGS) entry which is preliminary data.</text>
</comment>
<dbReference type="InterPro" id="IPR000653">
    <property type="entry name" value="DegT/StrS_aminotransferase"/>
</dbReference>
<keyword evidence="6" id="KW-1185">Reference proteome</keyword>
<dbReference type="EC" id="2.6.1.-" evidence="5"/>
<dbReference type="EMBL" id="JASCXX010000021">
    <property type="protein sequence ID" value="MDI6450482.1"/>
    <property type="molecule type" value="Genomic_DNA"/>
</dbReference>
<comment type="similarity">
    <text evidence="1 4">Belongs to the DegT/DnrJ/EryC1 family.</text>
</comment>
<reference evidence="5" key="1">
    <citation type="submission" date="2023-05" db="EMBL/GenBank/DDBJ databases">
        <title>Anaerotaeda fermentans gen. nov., sp. nov., a novel anaerobic planctomycete of the new family within the order Sedimentisphaerales isolated from Taman Peninsula, Russia.</title>
        <authorList>
            <person name="Khomyakova M.A."/>
            <person name="Merkel A.Y."/>
            <person name="Slobodkin A.I."/>
        </authorList>
    </citation>
    <scope>NUCLEOTIDE SEQUENCE</scope>
    <source>
        <strain evidence="5">M17dextr</strain>
    </source>
</reference>
<feature type="active site" description="Proton acceptor" evidence="2">
    <location>
        <position position="197"/>
    </location>
</feature>
<evidence type="ECO:0000313" key="6">
    <source>
        <dbReference type="Proteomes" id="UP001431776"/>
    </source>
</evidence>
<dbReference type="InterPro" id="IPR015421">
    <property type="entry name" value="PyrdxlP-dep_Trfase_major"/>
</dbReference>
<evidence type="ECO:0000256" key="2">
    <source>
        <dbReference type="PIRSR" id="PIRSR000390-1"/>
    </source>
</evidence>
<dbReference type="PANTHER" id="PTHR30244">
    <property type="entry name" value="TRANSAMINASE"/>
    <property type="match status" value="1"/>
</dbReference>
<accession>A0AAW6TY79</accession>
<keyword evidence="5" id="KW-0808">Transferase</keyword>
<dbReference type="AlphaFoldDB" id="A0AAW6TY79"/>
<keyword evidence="3 4" id="KW-0663">Pyridoxal phosphate</keyword>
<evidence type="ECO:0000256" key="3">
    <source>
        <dbReference type="PIRSR" id="PIRSR000390-2"/>
    </source>
</evidence>
<evidence type="ECO:0000256" key="4">
    <source>
        <dbReference type="RuleBase" id="RU004508"/>
    </source>
</evidence>
<dbReference type="PIRSF" id="PIRSF000390">
    <property type="entry name" value="PLP_StrS"/>
    <property type="match status" value="1"/>
</dbReference>
<organism evidence="5 6">
    <name type="scientific">Anaerobaca lacustris</name>
    <dbReference type="NCBI Taxonomy" id="3044600"/>
    <lineage>
        <taxon>Bacteria</taxon>
        <taxon>Pseudomonadati</taxon>
        <taxon>Planctomycetota</taxon>
        <taxon>Phycisphaerae</taxon>
        <taxon>Sedimentisphaerales</taxon>
        <taxon>Anaerobacaceae</taxon>
        <taxon>Anaerobaca</taxon>
    </lineage>
</organism>
<dbReference type="PANTHER" id="PTHR30244:SF34">
    <property type="entry name" value="DTDP-4-AMINO-4,6-DIDEOXYGALACTOSE TRANSAMINASE"/>
    <property type="match status" value="1"/>
</dbReference>
<dbReference type="Gene3D" id="3.90.1150.10">
    <property type="entry name" value="Aspartate Aminotransferase, domain 1"/>
    <property type="match status" value="1"/>
</dbReference>
<proteinExistence type="inferred from homology"/>
<evidence type="ECO:0000313" key="5">
    <source>
        <dbReference type="EMBL" id="MDI6450482.1"/>
    </source>
</evidence>
<protein>
    <submittedName>
        <fullName evidence="5">DegT/DnrJ/EryC1/StrS family aminotransferase</fullName>
        <ecNumber evidence="5">2.6.1.-</ecNumber>
    </submittedName>
</protein>
<dbReference type="InterPro" id="IPR015424">
    <property type="entry name" value="PyrdxlP-dep_Trfase"/>
</dbReference>
<dbReference type="CDD" id="cd00616">
    <property type="entry name" value="AHBA_syn"/>
    <property type="match status" value="1"/>
</dbReference>
<dbReference type="InterPro" id="IPR015422">
    <property type="entry name" value="PyrdxlP-dep_Trfase_small"/>
</dbReference>
<dbReference type="SUPFAM" id="SSF53383">
    <property type="entry name" value="PLP-dependent transferases"/>
    <property type="match status" value="1"/>
</dbReference>
<gene>
    <name evidence="5" type="ORF">QJ522_15585</name>
</gene>
<dbReference type="RefSeq" id="WP_349245892.1">
    <property type="nucleotide sequence ID" value="NZ_JASCXX010000021.1"/>
</dbReference>
<dbReference type="Pfam" id="PF01041">
    <property type="entry name" value="DegT_DnrJ_EryC1"/>
    <property type="match status" value="1"/>
</dbReference>
<dbReference type="GO" id="GO:0000271">
    <property type="term" value="P:polysaccharide biosynthetic process"/>
    <property type="evidence" value="ECO:0007669"/>
    <property type="project" value="TreeGrafter"/>
</dbReference>
<name>A0AAW6TY79_9BACT</name>
<evidence type="ECO:0000256" key="1">
    <source>
        <dbReference type="ARBA" id="ARBA00037999"/>
    </source>
</evidence>
<sequence>MAEKLAIDGGRKTVTNKLAQWPQFEDKAIRAVEEVLRSGKVNYWTGPKGMEFEKRFADWQGSRFAISTSSGTSALHAALSALGIGPGDEVIVPSYTFIASSFSIVQAGAVPRFADVNLNDHCISLASAAKLVNKRTKAIMPVHLYGNVCDMDPIMEFARKHRLYVVEDNAEAFGGVYKGKKTGTLGHIAACSFCQNKTFTTGGEGGMVTTDDEDLAWNARSVRDHGYDVRERLHLLELEQKLPYIHNMVGWNYRMTEMQSAIGLAELERIDTWNMPRRRRNAQIIIDVLRDLPQVRYLPIDTPERRNGWYVMAFSLNIEQMTCDIQQFVAAAGGEGAPCWRVFWPQCHTEQAYTKHRAFGRSGFPFTSEEYADPQSVDYTKVEVPNAIWHQGHTFTCFAFPTFTEEDCRQIGAALRKVIQAYAK</sequence>
<keyword evidence="5" id="KW-0032">Aminotransferase</keyword>
<dbReference type="Gene3D" id="3.40.640.10">
    <property type="entry name" value="Type I PLP-dependent aspartate aminotransferase-like (Major domain)"/>
    <property type="match status" value="1"/>
</dbReference>
<dbReference type="GO" id="GO:0030170">
    <property type="term" value="F:pyridoxal phosphate binding"/>
    <property type="evidence" value="ECO:0007669"/>
    <property type="project" value="TreeGrafter"/>
</dbReference>
<dbReference type="Proteomes" id="UP001431776">
    <property type="component" value="Unassembled WGS sequence"/>
</dbReference>
<feature type="modified residue" description="N6-(pyridoxal phosphate)lysine" evidence="3">
    <location>
        <position position="197"/>
    </location>
</feature>
<dbReference type="GO" id="GO:0008483">
    <property type="term" value="F:transaminase activity"/>
    <property type="evidence" value="ECO:0007669"/>
    <property type="project" value="UniProtKB-KW"/>
</dbReference>